<comment type="similarity">
    <text evidence="1 5">Belongs to the UDP-glycosyltransferase family.</text>
</comment>
<reference evidence="9" key="1">
    <citation type="submission" date="2016-06" db="UniProtKB">
        <authorList>
            <consortium name="WormBaseParasite"/>
        </authorList>
    </citation>
    <scope>IDENTIFICATION</scope>
</reference>
<keyword evidence="2 5" id="KW-0328">Glycosyltransferase</keyword>
<dbReference type="WBParaSite" id="TCNE_0001759601-mRNA-1">
    <property type="protein sequence ID" value="TCNE_0001759601-mRNA-1"/>
    <property type="gene ID" value="TCNE_0001759601"/>
</dbReference>
<keyword evidence="8" id="KW-1185">Reference proteome</keyword>
<dbReference type="GO" id="GO:0016020">
    <property type="term" value="C:membrane"/>
    <property type="evidence" value="ECO:0007669"/>
    <property type="project" value="UniProtKB-SubCell"/>
</dbReference>
<dbReference type="PANTHER" id="PTHR48043">
    <property type="entry name" value="EG:EG0003.4 PROTEIN-RELATED"/>
    <property type="match status" value="1"/>
</dbReference>
<evidence type="ECO:0000256" key="2">
    <source>
        <dbReference type="ARBA" id="ARBA00022676"/>
    </source>
</evidence>
<dbReference type="GO" id="GO:0015020">
    <property type="term" value="F:glucuronosyltransferase activity"/>
    <property type="evidence" value="ECO:0007669"/>
    <property type="project" value="UniProtKB-EC"/>
</dbReference>
<evidence type="ECO:0000256" key="4">
    <source>
        <dbReference type="ARBA" id="ARBA00047475"/>
    </source>
</evidence>
<dbReference type="Proteomes" id="UP000050794">
    <property type="component" value="Unassembled WGS sequence"/>
</dbReference>
<keyword evidence="6" id="KW-0472">Membrane</keyword>
<reference evidence="7 8" key="2">
    <citation type="submission" date="2018-11" db="EMBL/GenBank/DDBJ databases">
        <authorList>
            <consortium name="Pathogen Informatics"/>
        </authorList>
    </citation>
    <scope>NUCLEOTIDE SEQUENCE [LARGE SCALE GENOMIC DNA]</scope>
</reference>
<gene>
    <name evidence="7" type="ORF">TCNE_LOCUS17595</name>
</gene>
<evidence type="ECO:0000313" key="9">
    <source>
        <dbReference type="WBParaSite" id="TCNE_0001759601-mRNA-1"/>
    </source>
</evidence>
<comment type="catalytic activity">
    <reaction evidence="4 6">
        <text>glucuronate acceptor + UDP-alpha-D-glucuronate = acceptor beta-D-glucuronoside + UDP + H(+)</text>
        <dbReference type="Rhea" id="RHEA:21032"/>
        <dbReference type="ChEBI" id="CHEBI:15378"/>
        <dbReference type="ChEBI" id="CHEBI:58052"/>
        <dbReference type="ChEBI" id="CHEBI:58223"/>
        <dbReference type="ChEBI" id="CHEBI:132367"/>
        <dbReference type="ChEBI" id="CHEBI:132368"/>
        <dbReference type="EC" id="2.4.1.17"/>
    </reaction>
</comment>
<dbReference type="EMBL" id="UYWY01024589">
    <property type="protein sequence ID" value="VDM48916.1"/>
    <property type="molecule type" value="Genomic_DNA"/>
</dbReference>
<dbReference type="PROSITE" id="PS00375">
    <property type="entry name" value="UDPGT"/>
    <property type="match status" value="1"/>
</dbReference>
<dbReference type="PANTHER" id="PTHR48043:SF119">
    <property type="entry name" value="UDP-GLUCURONOSYLTRANSFERASE"/>
    <property type="match status" value="1"/>
</dbReference>
<keyword evidence="6" id="KW-0812">Transmembrane</keyword>
<dbReference type="InterPro" id="IPR002213">
    <property type="entry name" value="UDP_glucos_trans"/>
</dbReference>
<sequence length="408" mass="46438">MTVIGSIYKLSEEAFYEIITERHTEMAKILNTTWDMIFADELIAVGSYGLALRNARTHKKPYIMFSTTVILHLFAWELALGRTFLTRPTPWTPFVDDIRFDVTNVMHRWGVLYDKIISGISLKSSIEYGENKGLSMLGINDFSFTDLWKNAAYNFQQEIDYLAFPLPVSNDIINIGAHCPTANNLASDLANFIEDRFSKGTIYIAFGNKVRWADAPQSIIDAFKYMLNELYQYRIIIVDGDNSMGEFRSNVKVLKWAPQFDILNHNKTILFISHAGLKSLKEAICAKTPTLLIPVFAEQTHNAAVGVKLGFARSLSKLTLNGEKLLLITREMLTNNRYLDAVSRIHGIFLDRPIDTLQEAIFWTNRALRAHGRKLNFKRKGMSMSFLAYFYLPELSCIASLIAILCIT</sequence>
<evidence type="ECO:0000256" key="6">
    <source>
        <dbReference type="RuleBase" id="RU362059"/>
    </source>
</evidence>
<organism evidence="8 9">
    <name type="scientific">Toxocara canis</name>
    <name type="common">Canine roundworm</name>
    <dbReference type="NCBI Taxonomy" id="6265"/>
    <lineage>
        <taxon>Eukaryota</taxon>
        <taxon>Metazoa</taxon>
        <taxon>Ecdysozoa</taxon>
        <taxon>Nematoda</taxon>
        <taxon>Chromadorea</taxon>
        <taxon>Rhabditida</taxon>
        <taxon>Spirurina</taxon>
        <taxon>Ascaridomorpha</taxon>
        <taxon>Ascaridoidea</taxon>
        <taxon>Toxocaridae</taxon>
        <taxon>Toxocara</taxon>
    </lineage>
</organism>
<dbReference type="InterPro" id="IPR050271">
    <property type="entry name" value="UDP-glycosyltransferase"/>
</dbReference>
<name>A0A183VA25_TOXCA</name>
<evidence type="ECO:0000313" key="8">
    <source>
        <dbReference type="Proteomes" id="UP000050794"/>
    </source>
</evidence>
<evidence type="ECO:0000256" key="1">
    <source>
        <dbReference type="ARBA" id="ARBA00009995"/>
    </source>
</evidence>
<dbReference type="CDD" id="cd03784">
    <property type="entry name" value="GT1_Gtf-like"/>
    <property type="match status" value="1"/>
</dbReference>
<evidence type="ECO:0000256" key="5">
    <source>
        <dbReference type="RuleBase" id="RU003718"/>
    </source>
</evidence>
<proteinExistence type="inferred from homology"/>
<dbReference type="AlphaFoldDB" id="A0A183VA25"/>
<comment type="subcellular location">
    <subcellularLocation>
        <location evidence="6">Membrane</location>
        <topology evidence="6">Single-pass membrane protein</topology>
    </subcellularLocation>
</comment>
<keyword evidence="3 5" id="KW-0808">Transferase</keyword>
<evidence type="ECO:0000313" key="7">
    <source>
        <dbReference type="EMBL" id="VDM48916.1"/>
    </source>
</evidence>
<dbReference type="EC" id="2.4.1.17" evidence="6"/>
<evidence type="ECO:0000256" key="3">
    <source>
        <dbReference type="ARBA" id="ARBA00022679"/>
    </source>
</evidence>
<protein>
    <recommendedName>
        <fullName evidence="6">UDP-glucuronosyltransferase</fullName>
        <ecNumber evidence="6">2.4.1.17</ecNumber>
    </recommendedName>
</protein>
<feature type="transmembrane region" description="Helical" evidence="6">
    <location>
        <begin position="386"/>
        <end position="407"/>
    </location>
</feature>
<accession>A0A183VA25</accession>
<dbReference type="InterPro" id="IPR035595">
    <property type="entry name" value="UDP_glycos_trans_CS"/>
</dbReference>
<dbReference type="Pfam" id="PF00201">
    <property type="entry name" value="UDPGT"/>
    <property type="match status" value="1"/>
</dbReference>
<keyword evidence="6" id="KW-1133">Transmembrane helix</keyword>
<dbReference type="Gene3D" id="3.40.50.2000">
    <property type="entry name" value="Glycogen Phosphorylase B"/>
    <property type="match status" value="1"/>
</dbReference>
<dbReference type="SUPFAM" id="SSF53756">
    <property type="entry name" value="UDP-Glycosyltransferase/glycogen phosphorylase"/>
    <property type="match status" value="1"/>
</dbReference>